<sequence length="189" mass="22154">MYLMQMVLQGLWFEKDPSLLMLPNMNDNLIKILQQNGITQLKQLFEYPKPSLQRLLQSILTQPKLSELLQALERFPQIQMKCNLQKTESSREQNLYLLEIKLRRTKSGSRAFAPRFPKIKDEAWWLVLGNTKTWELYALKRISFSDHLTTSMVITPDQMNLEGTKLLLVSDCYLGFEQQYTVHNNTLDA</sequence>
<evidence type="ECO:0000259" key="8">
    <source>
        <dbReference type="Pfam" id="PF02889"/>
    </source>
</evidence>
<keyword evidence="3" id="KW-0812">Transmembrane</keyword>
<dbReference type="GO" id="GO:0005783">
    <property type="term" value="C:endoplasmic reticulum"/>
    <property type="evidence" value="ECO:0007669"/>
    <property type="project" value="UniProtKB-SubCell"/>
</dbReference>
<evidence type="ECO:0000256" key="1">
    <source>
        <dbReference type="ARBA" id="ARBA00004141"/>
    </source>
</evidence>
<dbReference type="Gene3D" id="2.60.40.150">
    <property type="entry name" value="C2 domain"/>
    <property type="match status" value="1"/>
</dbReference>
<reference evidence="9" key="1">
    <citation type="submission" date="2010-04" db="EMBL/GenBank/DDBJ databases">
        <authorList>
            <person name="Reid K.E."/>
            <person name="Liao N."/>
            <person name="Chan S."/>
            <person name="Docking R."/>
            <person name="Taylor G."/>
            <person name="Moore R."/>
            <person name="Mayo M."/>
            <person name="Munro S."/>
            <person name="King J."/>
            <person name="Yanchuk A."/>
            <person name="Holt R."/>
            <person name="Jones S."/>
            <person name="Marra M."/>
            <person name="Ritland C.E."/>
            <person name="Ritland K."/>
            <person name="Bohlmann J."/>
        </authorList>
    </citation>
    <scope>NUCLEOTIDE SEQUENCE</scope>
    <source>
        <tissue evidence="9">Bud</tissue>
    </source>
</reference>
<dbReference type="SUPFAM" id="SSF158702">
    <property type="entry name" value="Sec63 N-terminal domain-like"/>
    <property type="match status" value="1"/>
</dbReference>
<keyword evidence="6" id="KW-0472">Membrane</keyword>
<dbReference type="SUPFAM" id="SSF81296">
    <property type="entry name" value="E set domains"/>
    <property type="match status" value="1"/>
</dbReference>
<keyword evidence="4" id="KW-0256">Endoplasmic reticulum</keyword>
<dbReference type="Pfam" id="PF02889">
    <property type="entry name" value="Sec63"/>
    <property type="match status" value="1"/>
</dbReference>
<organism evidence="9">
    <name type="scientific">Picea sitchensis</name>
    <name type="common">Sitka spruce</name>
    <name type="synonym">Pinus sitchensis</name>
    <dbReference type="NCBI Taxonomy" id="3332"/>
    <lineage>
        <taxon>Eukaryota</taxon>
        <taxon>Viridiplantae</taxon>
        <taxon>Streptophyta</taxon>
        <taxon>Embryophyta</taxon>
        <taxon>Tracheophyta</taxon>
        <taxon>Spermatophyta</taxon>
        <taxon>Pinopsida</taxon>
        <taxon>Pinidae</taxon>
        <taxon>Conifers I</taxon>
        <taxon>Pinales</taxon>
        <taxon>Pinaceae</taxon>
        <taxon>Picea</taxon>
    </lineage>
</organism>
<dbReference type="InterPro" id="IPR014756">
    <property type="entry name" value="Ig_E-set"/>
</dbReference>
<dbReference type="EMBL" id="BT124059">
    <property type="protein sequence ID" value="ADE77338.1"/>
    <property type="molecule type" value="mRNA"/>
</dbReference>
<dbReference type="GO" id="GO:0003723">
    <property type="term" value="F:RNA binding"/>
    <property type="evidence" value="ECO:0007669"/>
    <property type="project" value="TreeGrafter"/>
</dbReference>
<comment type="subcellular location">
    <subcellularLocation>
        <location evidence="2">Endoplasmic reticulum</location>
    </subcellularLocation>
    <subcellularLocation>
        <location evidence="1">Membrane</location>
        <topology evidence="1">Multi-pass membrane protein</topology>
    </subcellularLocation>
</comment>
<keyword evidence="7" id="KW-0143">Chaperone</keyword>
<evidence type="ECO:0000256" key="4">
    <source>
        <dbReference type="ARBA" id="ARBA00022824"/>
    </source>
</evidence>
<dbReference type="GO" id="GO:0043138">
    <property type="term" value="F:3'-5' DNA helicase activity"/>
    <property type="evidence" value="ECO:0007669"/>
    <property type="project" value="TreeGrafter"/>
</dbReference>
<evidence type="ECO:0000256" key="7">
    <source>
        <dbReference type="ARBA" id="ARBA00023186"/>
    </source>
</evidence>
<proteinExistence type="evidence at transcript level"/>
<protein>
    <recommendedName>
        <fullName evidence="8">SEC63 domain-containing protein</fullName>
    </recommendedName>
</protein>
<evidence type="ECO:0000313" key="9">
    <source>
        <dbReference type="EMBL" id="ADE77338.1"/>
    </source>
</evidence>
<dbReference type="PANTHER" id="PTHR24075:SF6">
    <property type="entry name" value="ACTIVATING SIGNAL COINTEGRATOR 1 COMPLEX SUBUNIT 3"/>
    <property type="match status" value="1"/>
</dbReference>
<evidence type="ECO:0000256" key="6">
    <source>
        <dbReference type="ARBA" id="ARBA00023136"/>
    </source>
</evidence>
<accession>D5ACR9</accession>
<dbReference type="AlphaFoldDB" id="D5ACR9"/>
<dbReference type="InterPro" id="IPR035892">
    <property type="entry name" value="C2_domain_sf"/>
</dbReference>
<dbReference type="FunFam" id="2.60.40.150:FF:000113">
    <property type="entry name" value="activating signal cointegrator 1 complex subunit 3"/>
    <property type="match status" value="1"/>
</dbReference>
<evidence type="ECO:0000256" key="3">
    <source>
        <dbReference type="ARBA" id="ARBA00022692"/>
    </source>
</evidence>
<dbReference type="GO" id="GO:0016020">
    <property type="term" value="C:membrane"/>
    <property type="evidence" value="ECO:0007669"/>
    <property type="project" value="UniProtKB-SubCell"/>
</dbReference>
<dbReference type="PANTHER" id="PTHR24075">
    <property type="entry name" value="SEC63 DOMAIN-CONTAINING"/>
    <property type="match status" value="1"/>
</dbReference>
<evidence type="ECO:0000256" key="2">
    <source>
        <dbReference type="ARBA" id="ARBA00004240"/>
    </source>
</evidence>
<keyword evidence="5" id="KW-1133">Transmembrane helix</keyword>
<feature type="domain" description="SEC63" evidence="8">
    <location>
        <begin position="1"/>
        <end position="182"/>
    </location>
</feature>
<dbReference type="GO" id="GO:0005634">
    <property type="term" value="C:nucleus"/>
    <property type="evidence" value="ECO:0007669"/>
    <property type="project" value="TreeGrafter"/>
</dbReference>
<dbReference type="InterPro" id="IPR004179">
    <property type="entry name" value="Sec63-dom"/>
</dbReference>
<evidence type="ECO:0000256" key="5">
    <source>
        <dbReference type="ARBA" id="ARBA00022989"/>
    </source>
</evidence>
<name>D5ACR9_PICSI</name>